<dbReference type="PANTHER" id="PTHR42794:SF2">
    <property type="entry name" value="ABC TRANSPORTER ATP-BINDING PROTEIN"/>
    <property type="match status" value="1"/>
</dbReference>
<dbReference type="CDD" id="cd03214">
    <property type="entry name" value="ABC_Iron-Siderophores_B12_Hemin"/>
    <property type="match status" value="1"/>
</dbReference>
<organism evidence="6 7">
    <name type="scientific">Vallicoccus soli</name>
    <dbReference type="NCBI Taxonomy" id="2339232"/>
    <lineage>
        <taxon>Bacteria</taxon>
        <taxon>Bacillati</taxon>
        <taxon>Actinomycetota</taxon>
        <taxon>Actinomycetes</taxon>
        <taxon>Motilibacterales</taxon>
        <taxon>Vallicoccaceae</taxon>
        <taxon>Vallicoccus</taxon>
    </lineage>
</organism>
<feature type="region of interest" description="Disordered" evidence="4">
    <location>
        <begin position="248"/>
        <end position="267"/>
    </location>
</feature>
<evidence type="ECO:0000313" key="7">
    <source>
        <dbReference type="Proteomes" id="UP000265614"/>
    </source>
</evidence>
<accession>A0A3A3ZB37</accession>
<keyword evidence="3 6" id="KW-0067">ATP-binding</keyword>
<reference evidence="6 7" key="1">
    <citation type="submission" date="2018-09" db="EMBL/GenBank/DDBJ databases">
        <title>YIM 75000 draft genome.</title>
        <authorList>
            <person name="Tang S."/>
            <person name="Feng Y."/>
        </authorList>
    </citation>
    <scope>NUCLEOTIDE SEQUENCE [LARGE SCALE GENOMIC DNA]</scope>
    <source>
        <strain evidence="6 7">YIM 75000</strain>
    </source>
</reference>
<dbReference type="InterPro" id="IPR003439">
    <property type="entry name" value="ABC_transporter-like_ATP-bd"/>
</dbReference>
<name>A0A3A3ZB37_9ACTN</name>
<dbReference type="InterPro" id="IPR017871">
    <property type="entry name" value="ABC_transporter-like_CS"/>
</dbReference>
<feature type="compositionally biased region" description="Low complexity" evidence="4">
    <location>
        <begin position="257"/>
        <end position="267"/>
    </location>
</feature>
<dbReference type="SUPFAM" id="SSF52540">
    <property type="entry name" value="P-loop containing nucleoside triphosphate hydrolases"/>
    <property type="match status" value="1"/>
</dbReference>
<dbReference type="AlphaFoldDB" id="A0A3A3ZB37"/>
<dbReference type="OrthoDB" id="4318785at2"/>
<dbReference type="Gene3D" id="3.40.50.300">
    <property type="entry name" value="P-loop containing nucleotide triphosphate hydrolases"/>
    <property type="match status" value="1"/>
</dbReference>
<dbReference type="PROSITE" id="PS50893">
    <property type="entry name" value="ABC_TRANSPORTER_2"/>
    <property type="match status" value="1"/>
</dbReference>
<gene>
    <name evidence="6" type="ORF">D5H78_00810</name>
</gene>
<evidence type="ECO:0000256" key="2">
    <source>
        <dbReference type="ARBA" id="ARBA00022741"/>
    </source>
</evidence>
<dbReference type="SMART" id="SM00382">
    <property type="entry name" value="AAA"/>
    <property type="match status" value="1"/>
</dbReference>
<keyword evidence="2" id="KW-0547">Nucleotide-binding</keyword>
<protein>
    <submittedName>
        <fullName evidence="6">ABC transporter ATP-binding protein</fullName>
    </submittedName>
</protein>
<dbReference type="Proteomes" id="UP000265614">
    <property type="component" value="Unassembled WGS sequence"/>
</dbReference>
<dbReference type="FunFam" id="3.40.50.300:FF:000134">
    <property type="entry name" value="Iron-enterobactin ABC transporter ATP-binding protein"/>
    <property type="match status" value="1"/>
</dbReference>
<proteinExistence type="predicted"/>
<keyword evidence="1" id="KW-0813">Transport</keyword>
<keyword evidence="7" id="KW-1185">Reference proteome</keyword>
<dbReference type="PROSITE" id="PS00211">
    <property type="entry name" value="ABC_TRANSPORTER_1"/>
    <property type="match status" value="1"/>
</dbReference>
<dbReference type="GO" id="GO:0005524">
    <property type="term" value="F:ATP binding"/>
    <property type="evidence" value="ECO:0007669"/>
    <property type="project" value="UniProtKB-KW"/>
</dbReference>
<dbReference type="EMBL" id="QZEZ01000001">
    <property type="protein sequence ID" value="RJK98316.1"/>
    <property type="molecule type" value="Genomic_DNA"/>
</dbReference>
<sequence>MIEAEGVSFAYGATEVLHGASLRARPGRVLGLIGPNGSGKTTLLRTLYGSLRPSAGSVRLDGTALSELSALTLATRLAVVVQEHGGDVPLTVADMVMLGRSPHLGTFSRAGGHDEEVAEGALLRVGALHLADRPFAALSGGERQRVLLARALAQEADHLLLDEPTNHLDVRYQHEVLALVRGLGTTVVVVLHDLGLAERYCDDLVLLQGGRVVATGTPAEVLVPGVLEPVYEVRVRRVEVDGEAHLALRPRDPARPGPAAGAVPAGR</sequence>
<evidence type="ECO:0000259" key="5">
    <source>
        <dbReference type="PROSITE" id="PS50893"/>
    </source>
</evidence>
<evidence type="ECO:0000313" key="6">
    <source>
        <dbReference type="EMBL" id="RJK98316.1"/>
    </source>
</evidence>
<dbReference type="GO" id="GO:0016887">
    <property type="term" value="F:ATP hydrolysis activity"/>
    <property type="evidence" value="ECO:0007669"/>
    <property type="project" value="InterPro"/>
</dbReference>
<dbReference type="InterPro" id="IPR027417">
    <property type="entry name" value="P-loop_NTPase"/>
</dbReference>
<dbReference type="Pfam" id="PF00005">
    <property type="entry name" value="ABC_tran"/>
    <property type="match status" value="1"/>
</dbReference>
<feature type="domain" description="ABC transporter" evidence="5">
    <location>
        <begin position="2"/>
        <end position="234"/>
    </location>
</feature>
<dbReference type="InterPro" id="IPR003593">
    <property type="entry name" value="AAA+_ATPase"/>
</dbReference>
<comment type="caution">
    <text evidence="6">The sequence shown here is derived from an EMBL/GenBank/DDBJ whole genome shotgun (WGS) entry which is preliminary data.</text>
</comment>
<evidence type="ECO:0000256" key="3">
    <source>
        <dbReference type="ARBA" id="ARBA00022840"/>
    </source>
</evidence>
<dbReference type="PANTHER" id="PTHR42794">
    <property type="entry name" value="HEMIN IMPORT ATP-BINDING PROTEIN HMUV"/>
    <property type="match status" value="1"/>
</dbReference>
<evidence type="ECO:0000256" key="1">
    <source>
        <dbReference type="ARBA" id="ARBA00022448"/>
    </source>
</evidence>
<evidence type="ECO:0000256" key="4">
    <source>
        <dbReference type="SAM" id="MobiDB-lite"/>
    </source>
</evidence>